<comment type="caution">
    <text evidence="2">The sequence shown here is derived from an EMBL/GenBank/DDBJ whole genome shotgun (WGS) entry which is preliminary data.</text>
</comment>
<proteinExistence type="predicted"/>
<protein>
    <submittedName>
        <fullName evidence="2">Uncharacterized protein</fullName>
    </submittedName>
</protein>
<dbReference type="AlphaFoldDB" id="A0A101LYG5"/>
<evidence type="ECO:0000313" key="2">
    <source>
        <dbReference type="EMBL" id="KUM47650.1"/>
    </source>
</evidence>
<feature type="compositionally biased region" description="Basic and acidic residues" evidence="1">
    <location>
        <begin position="72"/>
        <end position="83"/>
    </location>
</feature>
<gene>
    <name evidence="2" type="ORF">ABT39_MTgene5837</name>
</gene>
<reference evidence="2" key="1">
    <citation type="journal article" date="2015" name="Genome Biol. Evol.">
        <title>Organellar Genomes of White Spruce (Picea glauca): Assembly and Annotation.</title>
        <authorList>
            <person name="Jackman S.D."/>
            <person name="Warren R.L."/>
            <person name="Gibb E.A."/>
            <person name="Vandervalk B.P."/>
            <person name="Mohamadi H."/>
            <person name="Chu J."/>
            <person name="Raymond A."/>
            <person name="Pleasance S."/>
            <person name="Coope R."/>
            <person name="Wildung M.R."/>
            <person name="Ritland C.E."/>
            <person name="Bousquet J."/>
            <person name="Jones S.J."/>
            <person name="Bohlmann J."/>
            <person name="Birol I."/>
        </authorList>
    </citation>
    <scope>NUCLEOTIDE SEQUENCE [LARGE SCALE GENOMIC DNA]</scope>
    <source>
        <tissue evidence="2">Flushing bud</tissue>
    </source>
</reference>
<keyword evidence="2" id="KW-0496">Mitochondrion</keyword>
<geneLocation type="mitochondrion" evidence="2"/>
<organism evidence="2">
    <name type="scientific">Picea glauca</name>
    <name type="common">White spruce</name>
    <name type="synonym">Pinus glauca</name>
    <dbReference type="NCBI Taxonomy" id="3330"/>
    <lineage>
        <taxon>Eukaryota</taxon>
        <taxon>Viridiplantae</taxon>
        <taxon>Streptophyta</taxon>
        <taxon>Embryophyta</taxon>
        <taxon>Tracheophyta</taxon>
        <taxon>Spermatophyta</taxon>
        <taxon>Pinopsida</taxon>
        <taxon>Pinidae</taxon>
        <taxon>Conifers I</taxon>
        <taxon>Pinales</taxon>
        <taxon>Pinaceae</taxon>
        <taxon>Picea</taxon>
    </lineage>
</organism>
<accession>A0A101LYG5</accession>
<name>A0A101LYG5_PICGL</name>
<sequence length="103" mass="11317">MDVSRFNVPITYLCKDGNLASPSKLSALPHSLSFPSCLYAFCPALPEQSALTGSFSPIPGTEDTPSNMSWSRTERDHSDDPNTNRRCGMDLPSYSVLIFLWAS</sequence>
<evidence type="ECO:0000256" key="1">
    <source>
        <dbReference type="SAM" id="MobiDB-lite"/>
    </source>
</evidence>
<feature type="region of interest" description="Disordered" evidence="1">
    <location>
        <begin position="53"/>
        <end position="86"/>
    </location>
</feature>
<dbReference type="EMBL" id="LKAM01000007">
    <property type="protein sequence ID" value="KUM47650.1"/>
    <property type="molecule type" value="Genomic_DNA"/>
</dbReference>